<organism evidence="3 4">
    <name type="scientific">Periconia digitata</name>
    <dbReference type="NCBI Taxonomy" id="1303443"/>
    <lineage>
        <taxon>Eukaryota</taxon>
        <taxon>Fungi</taxon>
        <taxon>Dikarya</taxon>
        <taxon>Ascomycota</taxon>
        <taxon>Pezizomycotina</taxon>
        <taxon>Dothideomycetes</taxon>
        <taxon>Pleosporomycetidae</taxon>
        <taxon>Pleosporales</taxon>
        <taxon>Massarineae</taxon>
        <taxon>Periconiaceae</taxon>
        <taxon>Periconia</taxon>
    </lineage>
</organism>
<evidence type="ECO:0000259" key="2">
    <source>
        <dbReference type="Pfam" id="PF13259"/>
    </source>
</evidence>
<name>A0A9W4UQN3_9PLEO</name>
<evidence type="ECO:0000313" key="4">
    <source>
        <dbReference type="Proteomes" id="UP001152607"/>
    </source>
</evidence>
<dbReference type="PANTHER" id="PTHR28065">
    <property type="entry name" value="FREQUENIN"/>
    <property type="match status" value="1"/>
</dbReference>
<feature type="compositionally biased region" description="Polar residues" evidence="1">
    <location>
        <begin position="147"/>
        <end position="166"/>
    </location>
</feature>
<evidence type="ECO:0000256" key="1">
    <source>
        <dbReference type="SAM" id="MobiDB-lite"/>
    </source>
</evidence>
<feature type="compositionally biased region" description="Low complexity" evidence="1">
    <location>
        <begin position="177"/>
        <end position="190"/>
    </location>
</feature>
<dbReference type="Proteomes" id="UP001152607">
    <property type="component" value="Unassembled WGS sequence"/>
</dbReference>
<dbReference type="OrthoDB" id="5422958at2759"/>
<dbReference type="InterPro" id="IPR053274">
    <property type="entry name" value="Fluconazole_resistance"/>
</dbReference>
<feature type="region of interest" description="Disordered" evidence="1">
    <location>
        <begin position="140"/>
        <end position="202"/>
    </location>
</feature>
<protein>
    <recommendedName>
        <fullName evidence="2">Gag1-like clamp domain-containing protein</fullName>
    </recommendedName>
</protein>
<accession>A0A9W4UQN3</accession>
<dbReference type="PANTHER" id="PTHR28065:SF1">
    <property type="entry name" value="DUF4050 DOMAIN-CONTAINING PROTEIN"/>
    <property type="match status" value="1"/>
</dbReference>
<keyword evidence="4" id="KW-1185">Reference proteome</keyword>
<dbReference type="AlphaFoldDB" id="A0A9W4UQN3"/>
<feature type="region of interest" description="Disordered" evidence="1">
    <location>
        <begin position="348"/>
        <end position="393"/>
    </location>
</feature>
<feature type="region of interest" description="Disordered" evidence="1">
    <location>
        <begin position="31"/>
        <end position="50"/>
    </location>
</feature>
<evidence type="ECO:0000313" key="3">
    <source>
        <dbReference type="EMBL" id="CAI6339221.1"/>
    </source>
</evidence>
<proteinExistence type="predicted"/>
<feature type="domain" description="Gag1-like clamp" evidence="2">
    <location>
        <begin position="81"/>
        <end position="271"/>
    </location>
</feature>
<dbReference type="Pfam" id="PF13259">
    <property type="entry name" value="clamp_Gag1-like"/>
    <property type="match status" value="1"/>
</dbReference>
<feature type="region of interest" description="Disordered" evidence="1">
    <location>
        <begin position="60"/>
        <end position="111"/>
    </location>
</feature>
<dbReference type="InterPro" id="IPR025124">
    <property type="entry name" value="Gag1-like_clamp"/>
</dbReference>
<gene>
    <name evidence="3" type="ORF">PDIGIT_LOCUS12372</name>
</gene>
<reference evidence="3" key="1">
    <citation type="submission" date="2023-01" db="EMBL/GenBank/DDBJ databases">
        <authorList>
            <person name="Van Ghelder C."/>
            <person name="Rancurel C."/>
        </authorList>
    </citation>
    <scope>NUCLEOTIDE SEQUENCE</scope>
    <source>
        <strain evidence="3">CNCM I-4278</strain>
    </source>
</reference>
<feature type="compositionally biased region" description="Low complexity" evidence="1">
    <location>
        <begin position="352"/>
        <end position="372"/>
    </location>
</feature>
<comment type="caution">
    <text evidence="3">The sequence shown here is derived from an EMBL/GenBank/DDBJ whole genome shotgun (WGS) entry which is preliminary data.</text>
</comment>
<feature type="compositionally biased region" description="Polar residues" evidence="1">
    <location>
        <begin position="7"/>
        <end position="19"/>
    </location>
</feature>
<feature type="region of interest" description="Disordered" evidence="1">
    <location>
        <begin position="1"/>
        <end position="21"/>
    </location>
</feature>
<dbReference type="EMBL" id="CAOQHR010000009">
    <property type="protein sequence ID" value="CAI6339221.1"/>
    <property type="molecule type" value="Genomic_DNA"/>
</dbReference>
<sequence length="393" mass="41874">MPMLGRHSSSSAMENNHSATRAARRFLEDRVRTDWDWPTPPPCFSASDEEVRGVEVFRERYYADSTPSSGPSDNEDDPENPYKFDSPDSIAGLVERKAERKKRKRDEQLRNEMDENEGLRIFVARRDRWTGADAVRKYGTAARPIQDESSNPSEKTTVIPDSSTGESAGRDNDDTHMSSPGSSPTSTTTPPMDPSDSRALTTGASIPHTTLIPVAPPLLPTNSIRASITSRTYPDIYSKIVLQGRTPAVPINLADMTKALVKGWRDSGEWPPKQGALDPLPGSKKRALGGLGLGFSLGGGGGGRGDADRAHNAHKAGGAEGDAFLAHHPHLQKGVGGLRRMLHLSGHSGPMAAAAASPSSSAAAPTTPATSAEQNVNDRRPMKDGGTPSTTAG</sequence>